<accession>A0ACD4VHV6</accession>
<dbReference type="EMBL" id="CP119180">
    <property type="protein sequence ID" value="WOB77492.1"/>
    <property type="molecule type" value="Genomic_DNA"/>
</dbReference>
<protein>
    <submittedName>
        <fullName evidence="1">Peptidylprolyl isomerase</fullName>
    </submittedName>
</protein>
<keyword evidence="1" id="KW-0413">Isomerase</keyword>
<name>A0ACD4VHV6_9CAUL</name>
<sequence length="217" mass="22702">MQGKKSADMRRGLIAVAALSALAGCATVQPEPTMPRVALDTTAGTIVLALNVASAPITTCNFISYVVAGDYDGGTFFRTVSRETNTASRYPIDVIQAATPRGSDDASRPPITLERTRDTGLRHTAGAVSMARDEPDSATSSFFIVTQDTPSLDFGGGRNPDGQGFAAFGAVVGGLDVARRIQRMPANSEEQLTPPVTISSARLLDAAPAVCIKSMRP</sequence>
<keyword evidence="2" id="KW-1185">Reference proteome</keyword>
<reference evidence="1" key="1">
    <citation type="submission" date="2023-03" db="EMBL/GenBank/DDBJ databases">
        <title>Genome sequence of Brevundimonas nasdae SJTX8.</title>
        <authorList>
            <person name="Liang R."/>
        </authorList>
    </citation>
    <scope>NUCLEOTIDE SEQUENCE</scope>
    <source>
        <strain evidence="1">X8</strain>
    </source>
</reference>
<evidence type="ECO:0000313" key="1">
    <source>
        <dbReference type="EMBL" id="WOB77492.1"/>
    </source>
</evidence>
<organism evidence="1 2">
    <name type="scientific">Brevundimonas nasdae</name>
    <dbReference type="NCBI Taxonomy" id="172043"/>
    <lineage>
        <taxon>Bacteria</taxon>
        <taxon>Pseudomonadati</taxon>
        <taxon>Pseudomonadota</taxon>
        <taxon>Alphaproteobacteria</taxon>
        <taxon>Caulobacterales</taxon>
        <taxon>Caulobacteraceae</taxon>
        <taxon>Brevundimonas</taxon>
    </lineage>
</organism>
<proteinExistence type="predicted"/>
<evidence type="ECO:0000313" key="2">
    <source>
        <dbReference type="Proteomes" id="UP001302493"/>
    </source>
</evidence>
<dbReference type="Proteomes" id="UP001302493">
    <property type="component" value="Chromosome"/>
</dbReference>
<gene>
    <name evidence="1" type="ORF">PZA08_09050</name>
</gene>